<feature type="transmembrane region" description="Helical" evidence="1">
    <location>
        <begin position="38"/>
        <end position="62"/>
    </location>
</feature>
<accession>A0A7W3XT05</accession>
<keyword evidence="1" id="KW-1133">Transmembrane helix</keyword>
<dbReference type="InterPro" id="IPR052524">
    <property type="entry name" value="MFS_Cyanate_Porter"/>
</dbReference>
<keyword evidence="3" id="KW-1185">Reference proteome</keyword>
<organism evidence="2 3">
    <name type="scientific">Fontibacillus solani</name>
    <dbReference type="NCBI Taxonomy" id="1572857"/>
    <lineage>
        <taxon>Bacteria</taxon>
        <taxon>Bacillati</taxon>
        <taxon>Bacillota</taxon>
        <taxon>Bacilli</taxon>
        <taxon>Bacillales</taxon>
        <taxon>Paenibacillaceae</taxon>
        <taxon>Fontibacillus</taxon>
    </lineage>
</organism>
<evidence type="ECO:0000313" key="3">
    <source>
        <dbReference type="Proteomes" id="UP000567067"/>
    </source>
</evidence>
<dbReference type="AlphaFoldDB" id="A0A7W3XT05"/>
<dbReference type="PANTHER" id="PTHR23523">
    <property type="match status" value="1"/>
</dbReference>
<reference evidence="2 3" key="1">
    <citation type="submission" date="2020-08" db="EMBL/GenBank/DDBJ databases">
        <title>Genomic Encyclopedia of Type Strains, Phase III (KMG-III): the genomes of soil and plant-associated and newly described type strains.</title>
        <authorList>
            <person name="Whitman W."/>
        </authorList>
    </citation>
    <scope>NUCLEOTIDE SEQUENCE [LARGE SCALE GENOMIC DNA]</scope>
    <source>
        <strain evidence="2 3">CECT 8693</strain>
    </source>
</reference>
<sequence>MNPVIVYGIESMLFYCMFAWLPDILIQRGMDSSKAGWMLSLMQLTLTAISAAFGPMPLIILIEAAGICLVSGLGASRDLYVGSIVDNKGTAY</sequence>
<evidence type="ECO:0000256" key="1">
    <source>
        <dbReference type="SAM" id="Phobius"/>
    </source>
</evidence>
<protein>
    <submittedName>
        <fullName evidence="2">Uncharacterized protein</fullName>
    </submittedName>
</protein>
<dbReference type="PANTHER" id="PTHR23523:SF2">
    <property type="entry name" value="2-NITROIMIDAZOLE TRANSPORTER"/>
    <property type="match status" value="1"/>
</dbReference>
<dbReference type="InterPro" id="IPR036259">
    <property type="entry name" value="MFS_trans_sf"/>
</dbReference>
<dbReference type="Proteomes" id="UP000567067">
    <property type="component" value="Unassembled WGS sequence"/>
</dbReference>
<dbReference type="RefSeq" id="WP_220482808.1">
    <property type="nucleotide sequence ID" value="NZ_JACJIP010000026.1"/>
</dbReference>
<feature type="transmembrane region" description="Helical" evidence="1">
    <location>
        <begin position="6"/>
        <end position="26"/>
    </location>
</feature>
<proteinExistence type="predicted"/>
<comment type="caution">
    <text evidence="2">The sequence shown here is derived from an EMBL/GenBank/DDBJ whole genome shotgun (WGS) entry which is preliminary data.</text>
</comment>
<dbReference type="EMBL" id="JACJIP010000026">
    <property type="protein sequence ID" value="MBA9087109.1"/>
    <property type="molecule type" value="Genomic_DNA"/>
</dbReference>
<gene>
    <name evidence="2" type="ORF">FHR92_003590</name>
</gene>
<keyword evidence="1" id="KW-0472">Membrane</keyword>
<name>A0A7W3XT05_9BACL</name>
<evidence type="ECO:0000313" key="2">
    <source>
        <dbReference type="EMBL" id="MBA9087109.1"/>
    </source>
</evidence>
<dbReference type="SUPFAM" id="SSF103473">
    <property type="entry name" value="MFS general substrate transporter"/>
    <property type="match status" value="1"/>
</dbReference>
<keyword evidence="1" id="KW-0812">Transmembrane</keyword>